<evidence type="ECO:0000313" key="2">
    <source>
        <dbReference type="Proteomes" id="UP000190150"/>
    </source>
</evidence>
<organism evidence="1 2">
    <name type="scientific">Sphingobacterium nematocida</name>
    <dbReference type="NCBI Taxonomy" id="1513896"/>
    <lineage>
        <taxon>Bacteria</taxon>
        <taxon>Pseudomonadati</taxon>
        <taxon>Bacteroidota</taxon>
        <taxon>Sphingobacteriia</taxon>
        <taxon>Sphingobacteriales</taxon>
        <taxon>Sphingobacteriaceae</taxon>
        <taxon>Sphingobacterium</taxon>
    </lineage>
</organism>
<dbReference type="AlphaFoldDB" id="A0A1T5AYH2"/>
<evidence type="ECO:0000313" key="1">
    <source>
        <dbReference type="EMBL" id="SKB40101.1"/>
    </source>
</evidence>
<gene>
    <name evidence="1" type="ORF">SAMN05660841_00302</name>
</gene>
<dbReference type="STRING" id="1513896.SAMN05660841_00302"/>
<keyword evidence="2" id="KW-1185">Reference proteome</keyword>
<sequence length="39" mass="4430">MVLSLFIVFTTFNSSAREKFSCHYAIDDILVIGMNYLAV</sequence>
<dbReference type="EMBL" id="FUZF01000001">
    <property type="protein sequence ID" value="SKB40101.1"/>
    <property type="molecule type" value="Genomic_DNA"/>
</dbReference>
<proteinExistence type="predicted"/>
<dbReference type="Proteomes" id="UP000190150">
    <property type="component" value="Unassembled WGS sequence"/>
</dbReference>
<accession>A0A1T5AYH2</accession>
<protein>
    <submittedName>
        <fullName evidence="1">Uncharacterized protein</fullName>
    </submittedName>
</protein>
<name>A0A1T5AYH2_9SPHI</name>
<reference evidence="2" key="1">
    <citation type="submission" date="2017-02" db="EMBL/GenBank/DDBJ databases">
        <authorList>
            <person name="Varghese N."/>
            <person name="Submissions S."/>
        </authorList>
    </citation>
    <scope>NUCLEOTIDE SEQUENCE [LARGE SCALE GENOMIC DNA]</scope>
    <source>
        <strain evidence="2">DSM 24091</strain>
    </source>
</reference>